<feature type="chain" id="PRO_5047129371" description="Yeast cell wall synthesis Kre9/Knh1-like N-terminal domain-containing protein" evidence="2">
    <location>
        <begin position="19"/>
        <end position="89"/>
    </location>
</feature>
<dbReference type="EMBL" id="JBFXLT010000095">
    <property type="protein sequence ID" value="KAL2809122.1"/>
    <property type="molecule type" value="Genomic_DNA"/>
</dbReference>
<evidence type="ECO:0000313" key="4">
    <source>
        <dbReference type="EMBL" id="KAL2809122.1"/>
    </source>
</evidence>
<evidence type="ECO:0000313" key="5">
    <source>
        <dbReference type="Proteomes" id="UP001610334"/>
    </source>
</evidence>
<accession>A0ABR4H0Y3</accession>
<proteinExistence type="predicted"/>
<dbReference type="InterPro" id="IPR052479">
    <property type="entry name" value="GPI-anchor_Adhesion_Reg"/>
</dbReference>
<feature type="domain" description="Yeast cell wall synthesis Kre9/Knh1-like N-terminal" evidence="3">
    <location>
        <begin position="23"/>
        <end position="88"/>
    </location>
</feature>
<dbReference type="Pfam" id="PF10342">
    <property type="entry name" value="Kre9_KNH"/>
    <property type="match status" value="1"/>
</dbReference>
<reference evidence="4 5" key="1">
    <citation type="submission" date="2024-07" db="EMBL/GenBank/DDBJ databases">
        <title>Section-level genome sequencing and comparative genomics of Aspergillus sections Usti and Cavernicolus.</title>
        <authorList>
            <consortium name="Lawrence Berkeley National Laboratory"/>
            <person name="Nybo J.L."/>
            <person name="Vesth T.C."/>
            <person name="Theobald S."/>
            <person name="Frisvad J.C."/>
            <person name="Larsen T.O."/>
            <person name="Kjaerboelling I."/>
            <person name="Rothschild-Mancinelli K."/>
            <person name="Lyhne E.K."/>
            <person name="Kogle M.E."/>
            <person name="Barry K."/>
            <person name="Clum A."/>
            <person name="Na H."/>
            <person name="Ledsgaard L."/>
            <person name="Lin J."/>
            <person name="Lipzen A."/>
            <person name="Kuo A."/>
            <person name="Riley R."/>
            <person name="Mondo S."/>
            <person name="Labutti K."/>
            <person name="Haridas S."/>
            <person name="Pangalinan J."/>
            <person name="Salamov A.A."/>
            <person name="Simmons B.A."/>
            <person name="Magnuson J.K."/>
            <person name="Chen J."/>
            <person name="Drula E."/>
            <person name="Henrissat B."/>
            <person name="Wiebenga A."/>
            <person name="Lubbers R.J."/>
            <person name="Gomes A.C."/>
            <person name="Makela M.R."/>
            <person name="Stajich J."/>
            <person name="Grigoriev I.V."/>
            <person name="Mortensen U.H."/>
            <person name="De Vries R.P."/>
            <person name="Baker S.E."/>
            <person name="Andersen M.R."/>
        </authorList>
    </citation>
    <scope>NUCLEOTIDE SEQUENCE [LARGE SCALE GENOMIC DNA]</scope>
    <source>
        <strain evidence="4 5">CBS 588.65</strain>
    </source>
</reference>
<dbReference type="PANTHER" id="PTHR35185">
    <property type="entry name" value="SERINE/THREONINE-RICH PROTEIN ADG2-RELATED"/>
    <property type="match status" value="1"/>
</dbReference>
<name>A0ABR4H0Y3_9EURO</name>
<evidence type="ECO:0000256" key="1">
    <source>
        <dbReference type="ARBA" id="ARBA00022729"/>
    </source>
</evidence>
<keyword evidence="5" id="KW-1185">Reference proteome</keyword>
<dbReference type="Proteomes" id="UP001610334">
    <property type="component" value="Unassembled WGS sequence"/>
</dbReference>
<gene>
    <name evidence="4" type="ORF">BJX63DRAFT_406658</name>
</gene>
<dbReference type="InterPro" id="IPR018466">
    <property type="entry name" value="Kre9/Knh1-like_N"/>
</dbReference>
<evidence type="ECO:0000256" key="2">
    <source>
        <dbReference type="SAM" id="SignalP"/>
    </source>
</evidence>
<organism evidence="4 5">
    <name type="scientific">Aspergillus granulosus</name>
    <dbReference type="NCBI Taxonomy" id="176169"/>
    <lineage>
        <taxon>Eukaryota</taxon>
        <taxon>Fungi</taxon>
        <taxon>Dikarya</taxon>
        <taxon>Ascomycota</taxon>
        <taxon>Pezizomycotina</taxon>
        <taxon>Eurotiomycetes</taxon>
        <taxon>Eurotiomycetidae</taxon>
        <taxon>Eurotiales</taxon>
        <taxon>Aspergillaceae</taxon>
        <taxon>Aspergillus</taxon>
        <taxon>Aspergillus subgen. Nidulantes</taxon>
    </lineage>
</organism>
<sequence length="89" mass="9541">MRSTFVSSILCLAVTASAIIVTEPTKNDEIDPSSSFTVKWDSVNTDATSFDLYLVNNAVYPPVDKKIASDIDTSDGSYTVDGLSNIEDG</sequence>
<feature type="signal peptide" evidence="2">
    <location>
        <begin position="1"/>
        <end position="18"/>
    </location>
</feature>
<dbReference type="PANTHER" id="PTHR35185:SF1">
    <property type="entry name" value="UPF0619 GPI-ANCHORED MEMBRANE PROTEIN C1322.10"/>
    <property type="match status" value="1"/>
</dbReference>
<protein>
    <recommendedName>
        <fullName evidence="3">Yeast cell wall synthesis Kre9/Knh1-like N-terminal domain-containing protein</fullName>
    </recommendedName>
</protein>
<comment type="caution">
    <text evidence="4">The sequence shown here is derived from an EMBL/GenBank/DDBJ whole genome shotgun (WGS) entry which is preliminary data.</text>
</comment>
<evidence type="ECO:0000259" key="3">
    <source>
        <dbReference type="Pfam" id="PF10342"/>
    </source>
</evidence>
<keyword evidence="1 2" id="KW-0732">Signal</keyword>